<gene>
    <name evidence="2" type="ORF">SAMN05421637_1286</name>
</gene>
<evidence type="ECO:0000313" key="2">
    <source>
        <dbReference type="EMBL" id="SEJ24071.1"/>
    </source>
</evidence>
<evidence type="ECO:0000256" key="1">
    <source>
        <dbReference type="SAM" id="Phobius"/>
    </source>
</evidence>
<dbReference type="eggNOG" id="ENOG5033MST">
    <property type="taxonomic scope" value="Bacteria"/>
</dbReference>
<keyword evidence="1" id="KW-0812">Transmembrane</keyword>
<evidence type="ECO:0000313" key="3">
    <source>
        <dbReference type="Proteomes" id="UP000183315"/>
    </source>
</evidence>
<keyword evidence="1" id="KW-0472">Membrane</keyword>
<proteinExistence type="predicted"/>
<protein>
    <submittedName>
        <fullName evidence="2">Uncharacterized protein</fullName>
    </submittedName>
</protein>
<reference evidence="3" key="1">
    <citation type="submission" date="2016-10" db="EMBL/GenBank/DDBJ databases">
        <authorList>
            <person name="Varghese N."/>
        </authorList>
    </citation>
    <scope>NUCLEOTIDE SEQUENCE [LARGE SCALE GENOMIC DNA]</scope>
    <source>
        <strain evidence="3">DSM 24868</strain>
    </source>
</reference>
<feature type="transmembrane region" description="Helical" evidence="1">
    <location>
        <begin position="43"/>
        <end position="66"/>
    </location>
</feature>
<dbReference type="Proteomes" id="UP000183315">
    <property type="component" value="Unassembled WGS sequence"/>
</dbReference>
<dbReference type="STRING" id="1043493.SAMN05421637_1286"/>
<dbReference type="EMBL" id="FNZI01000002">
    <property type="protein sequence ID" value="SEJ24071.1"/>
    <property type="molecule type" value="Genomic_DNA"/>
</dbReference>
<dbReference type="RefSeq" id="WP_042214063.1">
    <property type="nucleotide sequence ID" value="NZ_BBLU01000005.1"/>
</dbReference>
<accession>A0A1H6X4I1</accession>
<keyword evidence="1" id="KW-1133">Transmembrane helix</keyword>
<name>A0A1H6X4I1_9MICO</name>
<organism evidence="2 3">
    <name type="scientific">Demequina mangrovi</name>
    <dbReference type="NCBI Taxonomy" id="1043493"/>
    <lineage>
        <taxon>Bacteria</taxon>
        <taxon>Bacillati</taxon>
        <taxon>Actinomycetota</taxon>
        <taxon>Actinomycetes</taxon>
        <taxon>Micrococcales</taxon>
        <taxon>Demequinaceae</taxon>
        <taxon>Demequina</taxon>
    </lineage>
</organism>
<keyword evidence="3" id="KW-1185">Reference proteome</keyword>
<sequence>MRRRGWAIAAGAAGLALALVFVKASLAWSDAQPYDPAVTEPRYIVLILISLAIAGAGLLAAIRLWTGPWRGRQDRRR</sequence>
<dbReference type="AlphaFoldDB" id="A0A1H6X4I1"/>